<organism evidence="12 13">
    <name type="scientific">Rhodanobacter denitrificans</name>
    <dbReference type="NCBI Taxonomy" id="666685"/>
    <lineage>
        <taxon>Bacteria</taxon>
        <taxon>Pseudomonadati</taxon>
        <taxon>Pseudomonadota</taxon>
        <taxon>Gammaproteobacteria</taxon>
        <taxon>Lysobacterales</taxon>
        <taxon>Rhodanobacteraceae</taxon>
        <taxon>Rhodanobacter</taxon>
    </lineage>
</organism>
<evidence type="ECO:0000256" key="3">
    <source>
        <dbReference type="ARBA" id="ARBA00022553"/>
    </source>
</evidence>
<dbReference type="SMART" id="SM00388">
    <property type="entry name" value="HisKA"/>
    <property type="match status" value="1"/>
</dbReference>
<keyword evidence="9" id="KW-0732">Signal</keyword>
<keyword evidence="13" id="KW-1185">Reference proteome</keyword>
<dbReference type="InterPro" id="IPR036097">
    <property type="entry name" value="HisK_dim/P_sf"/>
</dbReference>
<dbReference type="PANTHER" id="PTHR43047">
    <property type="entry name" value="TWO-COMPONENT HISTIDINE PROTEIN KINASE"/>
    <property type="match status" value="1"/>
</dbReference>
<keyword evidence="8" id="KW-0472">Membrane</keyword>
<dbReference type="AlphaFoldDB" id="M4NKV5"/>
<dbReference type="InterPro" id="IPR036890">
    <property type="entry name" value="HATPase_C_sf"/>
</dbReference>
<dbReference type="Pfam" id="PF07495">
    <property type="entry name" value="Y_Y_Y"/>
    <property type="match status" value="1"/>
</dbReference>
<accession>M4NKV5</accession>
<proteinExistence type="predicted"/>
<dbReference type="InterPro" id="IPR011110">
    <property type="entry name" value="Reg_prop"/>
</dbReference>
<keyword evidence="3 7" id="KW-0597">Phosphoprotein</keyword>
<dbReference type="PRINTS" id="PR00344">
    <property type="entry name" value="BCTRLSENSOR"/>
</dbReference>
<name>M4NKV5_9GAMM</name>
<dbReference type="STRING" id="666685.R2APBS1_3245"/>
<evidence type="ECO:0000256" key="9">
    <source>
        <dbReference type="SAM" id="SignalP"/>
    </source>
</evidence>
<evidence type="ECO:0000256" key="8">
    <source>
        <dbReference type="SAM" id="Phobius"/>
    </source>
</evidence>
<dbReference type="InterPro" id="IPR013783">
    <property type="entry name" value="Ig-like_fold"/>
</dbReference>
<dbReference type="SUPFAM" id="SSF52172">
    <property type="entry name" value="CheY-like"/>
    <property type="match status" value="1"/>
</dbReference>
<dbReference type="Pfam" id="PF07494">
    <property type="entry name" value="Reg_prop"/>
    <property type="match status" value="3"/>
</dbReference>
<dbReference type="SUPFAM" id="SSF47384">
    <property type="entry name" value="Homodimeric domain of signal transducing histidine kinase"/>
    <property type="match status" value="1"/>
</dbReference>
<protein>
    <recommendedName>
        <fullName evidence="2">histidine kinase</fullName>
        <ecNumber evidence="2">2.7.13.3</ecNumber>
    </recommendedName>
</protein>
<dbReference type="RefSeq" id="WP_015448692.1">
    <property type="nucleotide sequence ID" value="NC_020541.1"/>
</dbReference>
<dbReference type="Gene3D" id="2.130.10.10">
    <property type="entry name" value="YVTN repeat-like/Quinoprotein amine dehydrogenase"/>
    <property type="match status" value="3"/>
</dbReference>
<evidence type="ECO:0000256" key="6">
    <source>
        <dbReference type="ARBA" id="ARBA00023012"/>
    </source>
</evidence>
<dbReference type="GO" id="GO:0005886">
    <property type="term" value="C:plasma membrane"/>
    <property type="evidence" value="ECO:0007669"/>
    <property type="project" value="TreeGrafter"/>
</dbReference>
<evidence type="ECO:0000256" key="4">
    <source>
        <dbReference type="ARBA" id="ARBA00022679"/>
    </source>
</evidence>
<feature type="transmembrane region" description="Helical" evidence="8">
    <location>
        <begin position="776"/>
        <end position="797"/>
    </location>
</feature>
<keyword evidence="5 12" id="KW-0418">Kinase</keyword>
<dbReference type="Gene3D" id="1.10.287.130">
    <property type="match status" value="1"/>
</dbReference>
<dbReference type="KEGG" id="rhd:R2APBS1_3245"/>
<comment type="catalytic activity">
    <reaction evidence="1">
        <text>ATP + protein L-histidine = ADP + protein N-phospho-L-histidine.</text>
        <dbReference type="EC" id="2.7.13.3"/>
    </reaction>
</comment>
<dbReference type="InterPro" id="IPR001789">
    <property type="entry name" value="Sig_transdc_resp-reg_receiver"/>
</dbReference>
<dbReference type="Gene3D" id="3.40.50.2300">
    <property type="match status" value="1"/>
</dbReference>
<evidence type="ECO:0000256" key="7">
    <source>
        <dbReference type="PROSITE-ProRule" id="PRU00169"/>
    </source>
</evidence>
<evidence type="ECO:0000259" key="11">
    <source>
        <dbReference type="PROSITE" id="PS50110"/>
    </source>
</evidence>
<evidence type="ECO:0000313" key="12">
    <source>
        <dbReference type="EMBL" id="AGG90313.1"/>
    </source>
</evidence>
<feature type="signal peptide" evidence="9">
    <location>
        <begin position="1"/>
        <end position="22"/>
    </location>
</feature>
<dbReference type="SMART" id="SM00387">
    <property type="entry name" value="HATPase_c"/>
    <property type="match status" value="1"/>
</dbReference>
<dbReference type="InterPro" id="IPR003661">
    <property type="entry name" value="HisK_dim/P_dom"/>
</dbReference>
<keyword evidence="8" id="KW-0812">Transmembrane</keyword>
<dbReference type="Pfam" id="PF02518">
    <property type="entry name" value="HATPase_c"/>
    <property type="match status" value="1"/>
</dbReference>
<dbReference type="InterPro" id="IPR005467">
    <property type="entry name" value="His_kinase_dom"/>
</dbReference>
<dbReference type="SUPFAM" id="SSF63829">
    <property type="entry name" value="Calcium-dependent phosphotriesterase"/>
    <property type="match status" value="3"/>
</dbReference>
<dbReference type="SUPFAM" id="SSF55874">
    <property type="entry name" value="ATPase domain of HSP90 chaperone/DNA topoisomerase II/histidine kinase"/>
    <property type="match status" value="1"/>
</dbReference>
<dbReference type="CDD" id="cd00082">
    <property type="entry name" value="HisKA"/>
    <property type="match status" value="1"/>
</dbReference>
<dbReference type="InterPro" id="IPR011006">
    <property type="entry name" value="CheY-like_superfamily"/>
</dbReference>
<dbReference type="eggNOG" id="COG4257">
    <property type="taxonomic scope" value="Bacteria"/>
</dbReference>
<dbReference type="EMBL" id="CP003470">
    <property type="protein sequence ID" value="AGG90313.1"/>
    <property type="molecule type" value="Genomic_DNA"/>
</dbReference>
<dbReference type="GO" id="GO:0009927">
    <property type="term" value="F:histidine phosphotransfer kinase activity"/>
    <property type="evidence" value="ECO:0007669"/>
    <property type="project" value="TreeGrafter"/>
</dbReference>
<feature type="domain" description="Response regulatory" evidence="11">
    <location>
        <begin position="1060"/>
        <end position="1177"/>
    </location>
</feature>
<dbReference type="CDD" id="cd16922">
    <property type="entry name" value="HATPase_EvgS-ArcB-TorS-like"/>
    <property type="match status" value="1"/>
</dbReference>
<dbReference type="SMART" id="SM00448">
    <property type="entry name" value="REC"/>
    <property type="match status" value="1"/>
</dbReference>
<dbReference type="InterPro" id="IPR015943">
    <property type="entry name" value="WD40/YVTN_repeat-like_dom_sf"/>
</dbReference>
<gene>
    <name evidence="12" type="ORF">R2APBS1_3245</name>
</gene>
<reference evidence="12 13" key="1">
    <citation type="submission" date="2012-04" db="EMBL/GenBank/DDBJ databases">
        <title>Complete genome of Rhodanobacter sp. 2APBS1.</title>
        <authorList>
            <consortium name="US DOE Joint Genome Institute"/>
            <person name="Huntemann M."/>
            <person name="Wei C.-L."/>
            <person name="Han J."/>
            <person name="Detter J.C."/>
            <person name="Han C."/>
            <person name="Tapia R."/>
            <person name="Munk A.C.C."/>
            <person name="Chen A."/>
            <person name="Krypides N."/>
            <person name="Mavromatis K."/>
            <person name="Markowitz V."/>
            <person name="Szeto E."/>
            <person name="Ivanova N."/>
            <person name="Mikhailova N."/>
            <person name="Ovchinnikova G."/>
            <person name="Pagani I."/>
            <person name="Pati A."/>
            <person name="Goodwin L."/>
            <person name="Peters L."/>
            <person name="Pitluck S."/>
            <person name="Woyke T."/>
            <person name="Prakash O."/>
            <person name="Elkins J."/>
            <person name="Brown S."/>
            <person name="Palumbo A."/>
            <person name="Hemme C."/>
            <person name="Zhou J."/>
            <person name="Watson D."/>
            <person name="Jardine P."/>
            <person name="Kostka J."/>
            <person name="Green S."/>
        </authorList>
    </citation>
    <scope>NUCLEOTIDE SEQUENCE [LARGE SCALE GENOMIC DNA]</scope>
    <source>
        <strain evidence="12 13">2APBS1</strain>
    </source>
</reference>
<dbReference type="eggNOG" id="COG2205">
    <property type="taxonomic scope" value="Bacteria"/>
</dbReference>
<dbReference type="eggNOG" id="COG3292">
    <property type="taxonomic scope" value="Bacteria"/>
</dbReference>
<dbReference type="CDD" id="cd17546">
    <property type="entry name" value="REC_hyHK_CKI1_RcsC-like"/>
    <property type="match status" value="1"/>
</dbReference>
<feature type="domain" description="Histidine kinase" evidence="10">
    <location>
        <begin position="830"/>
        <end position="1044"/>
    </location>
</feature>
<evidence type="ECO:0000256" key="2">
    <source>
        <dbReference type="ARBA" id="ARBA00012438"/>
    </source>
</evidence>
<dbReference type="Gene3D" id="3.30.565.10">
    <property type="entry name" value="Histidine kinase-like ATPase, C-terminal domain"/>
    <property type="match status" value="1"/>
</dbReference>
<dbReference type="EC" id="2.7.13.3" evidence="2"/>
<dbReference type="GO" id="GO:0000155">
    <property type="term" value="F:phosphorelay sensor kinase activity"/>
    <property type="evidence" value="ECO:0007669"/>
    <property type="project" value="InterPro"/>
</dbReference>
<dbReference type="PROSITE" id="PS50110">
    <property type="entry name" value="RESPONSE_REGULATORY"/>
    <property type="match status" value="1"/>
</dbReference>
<dbReference type="Pfam" id="PF00072">
    <property type="entry name" value="Response_reg"/>
    <property type="match status" value="1"/>
</dbReference>
<feature type="chain" id="PRO_5004056166" description="histidine kinase" evidence="9">
    <location>
        <begin position="23"/>
        <end position="1185"/>
    </location>
</feature>
<keyword evidence="8" id="KW-1133">Transmembrane helix</keyword>
<dbReference type="InterPro" id="IPR004358">
    <property type="entry name" value="Sig_transdc_His_kin-like_C"/>
</dbReference>
<dbReference type="PANTHER" id="PTHR43047:SF72">
    <property type="entry name" value="OSMOSENSING HISTIDINE PROTEIN KINASE SLN1"/>
    <property type="match status" value="1"/>
</dbReference>
<dbReference type="OrthoDB" id="176203at2"/>
<dbReference type="Gene3D" id="2.60.40.10">
    <property type="entry name" value="Immunoglobulins"/>
    <property type="match status" value="1"/>
</dbReference>
<dbReference type="eggNOG" id="COG0745">
    <property type="taxonomic scope" value="Bacteria"/>
</dbReference>
<keyword evidence="6" id="KW-0902">Two-component regulatory system</keyword>
<dbReference type="Proteomes" id="UP000011859">
    <property type="component" value="Chromosome"/>
</dbReference>
<sequence length="1185" mass="129486" precursor="true">MLPTLLLSAVLALSAFVATANASTATVLPLSNGNAAGPLPTPQFRRYQTADGLPGSTVYSVVQDKQGLMWFGVGVDLVRYDGVDFQTFSHHSDDPASLPEGSVYSLFADHDNQLWVGGFGSGLNRHERESGGFQHWRHDPADPQSLASDNVWSITQTPDGDLWVATDAGLDRMLPDGWHFEHVRNPLGKNPDEGFGAVRALLAEPDGKLWIGSSLGVFVREVDGRVHQISLDSRLQALKVWRIQGGGDDVRIAVRGGLLRVGADGKAWLYAPGQIPSIDVYSSTVDQAGHLWITTRNGLYLDDGGPQIHLISGQPMLLGSLPAQQVWQSLCDIEGGLWFVMGDGGIAYLAPGWNQFTRFTHVPDDSHSLRGNAATSVLASFDGRLWVGGHGLVDKLDPITGEVQHAISGLQGNVLDMAEDVRRRLWIASEGGVYRYADGKLVEVDLAASQVAHPRRLTMGPDRRMYLVSYRDGLFRINADTLAVDPKPVASADDTGFVGNRLTPYNSLGWYADQERLLRWDPVRNELEPIGGVSDEGYIYALEFTADGFWAARDKMFEHYRLDGGKVVRDQLVPIPSSWPSMVLIALHVDRQERFWLFCKNGLWRFDPHSGELKSFGLRNGLVNSEVRGDSPAVTLDGTIYVASLGGVFGFQPDRAPTTAHPAEVVVTGVSVRHAGAVRELPVRAEPIQLAWSDRELRVEVRLSSYVDPTANRYRFRLRGFDTAWVDTGNHGEREFAGLGAGDYTLEVMAAGTDGAWNMLATPLRVHVQAPPWRRWWAWAIYVLLAAALVGLVLHGWRRRLAQRHHVQLVEQQRQLAEAASAAKTQFLATLSHEIRTPMTGVMGMAELLLSTPLNRQQHDYTQAMQRSGGMLLKLLNDALDLARIEAGRLELEPVPFDPRQLLEDVAQLEQGLAHAKGIRFVLALADELPAQLLGDAVRIKQILLNLANNALKFTEHGSVTLSARRLSDGLQFSVSDTGPGIPEASQARLFQRFEQADSPQRRAGSGLGLAICRELVEMMGGSIELESRLGHGSTFRVRLPLVEPAAPAPVERPSGRRYRLLLVEDDTIVAAVIRGLLEREGHAVVHVVNGLAALAELAHAQFDAVLLDLDLPGVDGFQIARLIRQREPAGRHLPIVAVTARQGSEDEAKARAAGMDGFLRKPLSGEQLAAALARVVASAGDAPA</sequence>
<dbReference type="InterPro" id="IPR011123">
    <property type="entry name" value="Y_Y_Y"/>
</dbReference>
<evidence type="ECO:0000256" key="1">
    <source>
        <dbReference type="ARBA" id="ARBA00000085"/>
    </source>
</evidence>
<dbReference type="FunFam" id="3.30.565.10:FF:000010">
    <property type="entry name" value="Sensor histidine kinase RcsC"/>
    <property type="match status" value="1"/>
</dbReference>
<dbReference type="HOGENOM" id="CLU_000445_28_0_6"/>
<feature type="modified residue" description="4-aspartylphosphate" evidence="7">
    <location>
        <position position="1109"/>
    </location>
</feature>
<keyword evidence="4" id="KW-0808">Transferase</keyword>
<dbReference type="Pfam" id="PF00512">
    <property type="entry name" value="HisKA"/>
    <property type="match status" value="1"/>
</dbReference>
<evidence type="ECO:0000259" key="10">
    <source>
        <dbReference type="PROSITE" id="PS50109"/>
    </source>
</evidence>
<evidence type="ECO:0000313" key="13">
    <source>
        <dbReference type="Proteomes" id="UP000011859"/>
    </source>
</evidence>
<dbReference type="PROSITE" id="PS50109">
    <property type="entry name" value="HIS_KIN"/>
    <property type="match status" value="1"/>
</dbReference>
<dbReference type="InterPro" id="IPR003594">
    <property type="entry name" value="HATPase_dom"/>
</dbReference>
<evidence type="ECO:0000256" key="5">
    <source>
        <dbReference type="ARBA" id="ARBA00022777"/>
    </source>
</evidence>